<feature type="signal peptide" evidence="1">
    <location>
        <begin position="1"/>
        <end position="19"/>
    </location>
</feature>
<dbReference type="Pfam" id="PF20569">
    <property type="entry name" value="DUF6778"/>
    <property type="match status" value="1"/>
</dbReference>
<accession>A0A3N4UMU9</accession>
<gene>
    <name evidence="2" type="ORF">EDD53_0901</name>
</gene>
<organism evidence="2 3">
    <name type="scientific">Pacificibacter maritimus</name>
    <dbReference type="NCBI Taxonomy" id="762213"/>
    <lineage>
        <taxon>Bacteria</taxon>
        <taxon>Pseudomonadati</taxon>
        <taxon>Pseudomonadota</taxon>
        <taxon>Alphaproteobacteria</taxon>
        <taxon>Rhodobacterales</taxon>
        <taxon>Roseobacteraceae</taxon>
        <taxon>Pacificibacter</taxon>
    </lineage>
</organism>
<dbReference type="InterPro" id="IPR046705">
    <property type="entry name" value="DUF6778"/>
</dbReference>
<protein>
    <recommendedName>
        <fullName evidence="4">Lipoprotein</fullName>
    </recommendedName>
</protein>
<keyword evidence="1" id="KW-0732">Signal</keyword>
<sequence>MNKIVKLIALIGVVAGTTACTTVETASRATPINAPLAGVLDTKAIYIKPDFKVADINVTVPETLTVSEANSYKPRADIVWRGDAYGNRFEQVKAVMETGLQIGAEKLSGEQDVILDVELVEFHAQTEKVRYTFGGKHEIVFALTVRDAKTGATVVPTRKIDATFDGLGGIAAVNAEKAGVTQKVRIIERLAEVISLELQKPYAM</sequence>
<dbReference type="RefSeq" id="WP_123791956.1">
    <property type="nucleotide sequence ID" value="NZ_RKQK01000001.1"/>
</dbReference>
<feature type="chain" id="PRO_5017924159" description="Lipoprotein" evidence="1">
    <location>
        <begin position="20"/>
        <end position="204"/>
    </location>
</feature>
<evidence type="ECO:0000313" key="3">
    <source>
        <dbReference type="Proteomes" id="UP000269689"/>
    </source>
</evidence>
<evidence type="ECO:0000256" key="1">
    <source>
        <dbReference type="SAM" id="SignalP"/>
    </source>
</evidence>
<dbReference type="Proteomes" id="UP000269689">
    <property type="component" value="Unassembled WGS sequence"/>
</dbReference>
<evidence type="ECO:0008006" key="4">
    <source>
        <dbReference type="Google" id="ProtNLM"/>
    </source>
</evidence>
<comment type="caution">
    <text evidence="2">The sequence shown here is derived from an EMBL/GenBank/DDBJ whole genome shotgun (WGS) entry which is preliminary data.</text>
</comment>
<reference evidence="2 3" key="1">
    <citation type="submission" date="2018-11" db="EMBL/GenBank/DDBJ databases">
        <title>Genomic Encyclopedia of Type Strains, Phase IV (KMG-IV): sequencing the most valuable type-strain genomes for metagenomic binning, comparative biology and taxonomic classification.</title>
        <authorList>
            <person name="Goeker M."/>
        </authorList>
    </citation>
    <scope>NUCLEOTIDE SEQUENCE [LARGE SCALE GENOMIC DNA]</scope>
    <source>
        <strain evidence="2 3">DSM 104731</strain>
    </source>
</reference>
<name>A0A3N4UMU9_9RHOB</name>
<keyword evidence="3" id="KW-1185">Reference proteome</keyword>
<dbReference type="PROSITE" id="PS51257">
    <property type="entry name" value="PROKAR_LIPOPROTEIN"/>
    <property type="match status" value="1"/>
</dbReference>
<dbReference type="OrthoDB" id="7836640at2"/>
<dbReference type="EMBL" id="RKQK01000001">
    <property type="protein sequence ID" value="RPE71773.1"/>
    <property type="molecule type" value="Genomic_DNA"/>
</dbReference>
<proteinExistence type="predicted"/>
<evidence type="ECO:0000313" key="2">
    <source>
        <dbReference type="EMBL" id="RPE71773.1"/>
    </source>
</evidence>
<dbReference type="AlphaFoldDB" id="A0A3N4UMU9"/>